<dbReference type="EMBL" id="GBRH01165868">
    <property type="protein sequence ID" value="JAE32028.1"/>
    <property type="molecule type" value="Transcribed_RNA"/>
</dbReference>
<feature type="signal peptide" evidence="1">
    <location>
        <begin position="1"/>
        <end position="16"/>
    </location>
</feature>
<proteinExistence type="predicted"/>
<accession>A0A0A9HGK8</accession>
<evidence type="ECO:0000256" key="1">
    <source>
        <dbReference type="SAM" id="SignalP"/>
    </source>
</evidence>
<name>A0A0A9HGK8_ARUDO</name>
<reference evidence="2" key="1">
    <citation type="submission" date="2014-09" db="EMBL/GenBank/DDBJ databases">
        <authorList>
            <person name="Magalhaes I.L.F."/>
            <person name="Oliveira U."/>
            <person name="Santos F.R."/>
            <person name="Vidigal T.H.D.A."/>
            <person name="Brescovit A.D."/>
            <person name="Santos A.J."/>
        </authorList>
    </citation>
    <scope>NUCLEOTIDE SEQUENCE</scope>
    <source>
        <tissue evidence="2">Shoot tissue taken approximately 20 cm above the soil surface</tissue>
    </source>
</reference>
<evidence type="ECO:0000313" key="2">
    <source>
        <dbReference type="EMBL" id="JAE32028.1"/>
    </source>
</evidence>
<organism evidence="2">
    <name type="scientific">Arundo donax</name>
    <name type="common">Giant reed</name>
    <name type="synonym">Donax arundinaceus</name>
    <dbReference type="NCBI Taxonomy" id="35708"/>
    <lineage>
        <taxon>Eukaryota</taxon>
        <taxon>Viridiplantae</taxon>
        <taxon>Streptophyta</taxon>
        <taxon>Embryophyta</taxon>
        <taxon>Tracheophyta</taxon>
        <taxon>Spermatophyta</taxon>
        <taxon>Magnoliopsida</taxon>
        <taxon>Liliopsida</taxon>
        <taxon>Poales</taxon>
        <taxon>Poaceae</taxon>
        <taxon>PACMAD clade</taxon>
        <taxon>Arundinoideae</taxon>
        <taxon>Arundineae</taxon>
        <taxon>Arundo</taxon>
    </lineage>
</organism>
<dbReference type="AlphaFoldDB" id="A0A0A9HGK8"/>
<sequence>MYLLLLLLCSVMPSIQFIVSMLCNAGGKNAEPSYSRSYRRYIVDFVQPDTPLRLYLCPLTTANTMLVVLSYLC</sequence>
<keyword evidence="1" id="KW-0732">Signal</keyword>
<feature type="chain" id="PRO_5002065520" description="Secreted protein" evidence="1">
    <location>
        <begin position="17"/>
        <end position="73"/>
    </location>
</feature>
<reference evidence="2" key="2">
    <citation type="journal article" date="2015" name="Data Brief">
        <title>Shoot transcriptome of the giant reed, Arundo donax.</title>
        <authorList>
            <person name="Barrero R.A."/>
            <person name="Guerrero F.D."/>
            <person name="Moolhuijzen P."/>
            <person name="Goolsby J.A."/>
            <person name="Tidwell J."/>
            <person name="Bellgard S.E."/>
            <person name="Bellgard M.I."/>
        </authorList>
    </citation>
    <scope>NUCLEOTIDE SEQUENCE</scope>
    <source>
        <tissue evidence="2">Shoot tissue taken approximately 20 cm above the soil surface</tissue>
    </source>
</reference>
<evidence type="ECO:0008006" key="3">
    <source>
        <dbReference type="Google" id="ProtNLM"/>
    </source>
</evidence>
<protein>
    <recommendedName>
        <fullName evidence="3">Secreted protein</fullName>
    </recommendedName>
</protein>